<dbReference type="PANTHER" id="PTHR11079:SF179">
    <property type="entry name" value="TRNA(ADENINE(34)) DEAMINASE, CHLOROPLASTIC"/>
    <property type="match status" value="1"/>
</dbReference>
<dbReference type="InterPro" id="IPR016193">
    <property type="entry name" value="Cytidine_deaminase-like"/>
</dbReference>
<dbReference type="Pfam" id="PF00383">
    <property type="entry name" value="dCMP_cyt_deam_1"/>
    <property type="match status" value="1"/>
</dbReference>
<keyword evidence="1" id="KW-0479">Metal-binding</keyword>
<dbReference type="InterPro" id="IPR002125">
    <property type="entry name" value="CMP_dCMP_dom"/>
</dbReference>
<feature type="domain" description="CMP/dCMP-type deaminase" evidence="3">
    <location>
        <begin position="1"/>
        <end position="113"/>
    </location>
</feature>
<proteinExistence type="predicted"/>
<dbReference type="GO" id="GO:0016787">
    <property type="term" value="F:hydrolase activity"/>
    <property type="evidence" value="ECO:0007669"/>
    <property type="project" value="InterPro"/>
</dbReference>
<gene>
    <name evidence="4" type="ORF">ADN01_15325</name>
</gene>
<dbReference type="Proteomes" id="UP000050501">
    <property type="component" value="Unassembled WGS sequence"/>
</dbReference>
<dbReference type="EMBL" id="LGCM01000058">
    <property type="protein sequence ID" value="KPL78001.1"/>
    <property type="molecule type" value="Genomic_DNA"/>
</dbReference>
<sequence length="154" mass="16964">MDLYYLRWAVSVAQKARQHGNLPFGAVLVDKNGGLLLEAESTVITERDCTGHAETNLMREATARYSPEILRTCTLYASTEPCPMCSGAIYWGAVGRVVFALGEDQLREMIGPNTEHDALVLSCREVFARGLLHTVAVEGPVDLPEAREVHSGFW</sequence>
<protein>
    <recommendedName>
        <fullName evidence="3">CMP/dCMP-type deaminase domain-containing protein</fullName>
    </recommendedName>
</protein>
<keyword evidence="5" id="KW-1185">Reference proteome</keyword>
<dbReference type="STRING" id="229921.ADN01_15325"/>
<dbReference type="PROSITE" id="PS00903">
    <property type="entry name" value="CYT_DCMP_DEAMINASES_1"/>
    <property type="match status" value="1"/>
</dbReference>
<dbReference type="PROSITE" id="PS51747">
    <property type="entry name" value="CYT_DCMP_DEAMINASES_2"/>
    <property type="match status" value="1"/>
</dbReference>
<dbReference type="AlphaFoldDB" id="A0A0P6XCN9"/>
<evidence type="ECO:0000256" key="1">
    <source>
        <dbReference type="ARBA" id="ARBA00022723"/>
    </source>
</evidence>
<evidence type="ECO:0000313" key="4">
    <source>
        <dbReference type="EMBL" id="KPL78001.1"/>
    </source>
</evidence>
<dbReference type="GO" id="GO:0008270">
    <property type="term" value="F:zinc ion binding"/>
    <property type="evidence" value="ECO:0007669"/>
    <property type="project" value="InterPro"/>
</dbReference>
<reference evidence="4 5" key="1">
    <citation type="submission" date="2015-07" db="EMBL/GenBank/DDBJ databases">
        <title>Genome sequence of Levilinea saccharolytica DSM 16555.</title>
        <authorList>
            <person name="Hemp J."/>
            <person name="Ward L.M."/>
            <person name="Pace L.A."/>
            <person name="Fischer W.W."/>
        </authorList>
    </citation>
    <scope>NUCLEOTIDE SEQUENCE [LARGE SCALE GENOMIC DNA]</scope>
    <source>
        <strain evidence="4 5">KIBI-1</strain>
    </source>
</reference>
<evidence type="ECO:0000259" key="3">
    <source>
        <dbReference type="PROSITE" id="PS51747"/>
    </source>
</evidence>
<dbReference type="CDD" id="cd01285">
    <property type="entry name" value="nucleoside_deaminase"/>
    <property type="match status" value="1"/>
</dbReference>
<evidence type="ECO:0000256" key="2">
    <source>
        <dbReference type="ARBA" id="ARBA00022833"/>
    </source>
</evidence>
<dbReference type="Gene3D" id="3.40.140.10">
    <property type="entry name" value="Cytidine Deaminase, domain 2"/>
    <property type="match status" value="1"/>
</dbReference>
<dbReference type="OrthoDB" id="9802676at2"/>
<dbReference type="SUPFAM" id="SSF53927">
    <property type="entry name" value="Cytidine deaminase-like"/>
    <property type="match status" value="1"/>
</dbReference>
<name>A0A0P6XCN9_9CHLR</name>
<accession>A0A0P6XCN9</accession>
<keyword evidence="2" id="KW-0862">Zinc</keyword>
<organism evidence="4 5">
    <name type="scientific">Levilinea saccharolytica</name>
    <dbReference type="NCBI Taxonomy" id="229921"/>
    <lineage>
        <taxon>Bacteria</taxon>
        <taxon>Bacillati</taxon>
        <taxon>Chloroflexota</taxon>
        <taxon>Anaerolineae</taxon>
        <taxon>Anaerolineales</taxon>
        <taxon>Anaerolineaceae</taxon>
        <taxon>Levilinea</taxon>
    </lineage>
</organism>
<dbReference type="InterPro" id="IPR016192">
    <property type="entry name" value="APOBEC/CMP_deaminase_Zn-bd"/>
</dbReference>
<evidence type="ECO:0000313" key="5">
    <source>
        <dbReference type="Proteomes" id="UP000050501"/>
    </source>
</evidence>
<dbReference type="PANTHER" id="PTHR11079">
    <property type="entry name" value="CYTOSINE DEAMINASE FAMILY MEMBER"/>
    <property type="match status" value="1"/>
</dbReference>
<comment type="caution">
    <text evidence="4">The sequence shown here is derived from an EMBL/GenBank/DDBJ whole genome shotgun (WGS) entry which is preliminary data.</text>
</comment>